<accession>A0ABV6UA59</accession>
<name>A0ABV6UA59_9ACTN</name>
<evidence type="ECO:0000259" key="1">
    <source>
        <dbReference type="Pfam" id="PF01872"/>
    </source>
</evidence>
<dbReference type="RefSeq" id="WP_394303109.1">
    <property type="nucleotide sequence ID" value="NZ_JBHMQT010000047.1"/>
</dbReference>
<dbReference type="SUPFAM" id="SSF53597">
    <property type="entry name" value="Dihydrofolate reductase-like"/>
    <property type="match status" value="1"/>
</dbReference>
<evidence type="ECO:0000313" key="2">
    <source>
        <dbReference type="EMBL" id="MFC0865067.1"/>
    </source>
</evidence>
<dbReference type="Gene3D" id="3.40.430.10">
    <property type="entry name" value="Dihydrofolate Reductase, subunit A"/>
    <property type="match status" value="1"/>
</dbReference>
<dbReference type="Proteomes" id="UP001589870">
    <property type="component" value="Unassembled WGS sequence"/>
</dbReference>
<protein>
    <submittedName>
        <fullName evidence="2">Dihydrofolate reductase family protein</fullName>
    </submittedName>
</protein>
<evidence type="ECO:0000313" key="3">
    <source>
        <dbReference type="Proteomes" id="UP001589870"/>
    </source>
</evidence>
<proteinExistence type="predicted"/>
<dbReference type="InterPro" id="IPR002734">
    <property type="entry name" value="RibDG_C"/>
</dbReference>
<reference evidence="2 3" key="1">
    <citation type="submission" date="2024-09" db="EMBL/GenBank/DDBJ databases">
        <authorList>
            <person name="Sun Q."/>
            <person name="Mori K."/>
        </authorList>
    </citation>
    <scope>NUCLEOTIDE SEQUENCE [LARGE SCALE GENOMIC DNA]</scope>
    <source>
        <strain evidence="2 3">TBRC 1851</strain>
    </source>
</reference>
<organism evidence="2 3">
    <name type="scientific">Sphaerimonospora cavernae</name>
    <dbReference type="NCBI Taxonomy" id="1740611"/>
    <lineage>
        <taxon>Bacteria</taxon>
        <taxon>Bacillati</taxon>
        <taxon>Actinomycetota</taxon>
        <taxon>Actinomycetes</taxon>
        <taxon>Streptosporangiales</taxon>
        <taxon>Streptosporangiaceae</taxon>
        <taxon>Sphaerimonospora</taxon>
    </lineage>
</organism>
<dbReference type="InterPro" id="IPR050765">
    <property type="entry name" value="Riboflavin_Biosynth_HTPR"/>
</dbReference>
<dbReference type="InterPro" id="IPR024072">
    <property type="entry name" value="DHFR-like_dom_sf"/>
</dbReference>
<dbReference type="PANTHER" id="PTHR38011">
    <property type="entry name" value="DIHYDROFOLATE REDUCTASE FAMILY PROTEIN (AFU_ORTHOLOGUE AFUA_8G06820)"/>
    <property type="match status" value="1"/>
</dbReference>
<feature type="domain" description="Bacterial bifunctional deaminase-reductase C-terminal" evidence="1">
    <location>
        <begin position="8"/>
        <end position="202"/>
    </location>
</feature>
<dbReference type="EMBL" id="JBHMQT010000047">
    <property type="protein sequence ID" value="MFC0865067.1"/>
    <property type="molecule type" value="Genomic_DNA"/>
</dbReference>
<dbReference type="Pfam" id="PF01872">
    <property type="entry name" value="RibD_C"/>
    <property type="match status" value="1"/>
</dbReference>
<dbReference type="PANTHER" id="PTHR38011:SF12">
    <property type="entry name" value="BIFUNCTIONAL DEAMINASE-REDUCTASE DOMAIN PROTEIN"/>
    <property type="match status" value="1"/>
</dbReference>
<gene>
    <name evidence="2" type="ORF">ACFHYQ_22495</name>
</gene>
<sequence>MSRVRVHNFAVSLDGFATGEGQSLDAPFGHAGDRLHQWFFATRTFHAMQGKTGGGAGVDDAVVRTWNAGIGAEIMGRNKFGPQRGPWQNHEWTGWWGPNPPFHTPVFVLTHHPRPALEMEGGTTFHFIDATPEEALRQAREAAGDLDVRIGGGPSIVRQFLAADLIDHLHVVIVPIVLGRGERLWDGLEGLEERFQIESVTTPSGVTHMTFTRP</sequence>
<keyword evidence="3" id="KW-1185">Reference proteome</keyword>
<comment type="caution">
    <text evidence="2">The sequence shown here is derived from an EMBL/GenBank/DDBJ whole genome shotgun (WGS) entry which is preliminary data.</text>
</comment>